<evidence type="ECO:0000256" key="7">
    <source>
        <dbReference type="ARBA" id="ARBA00023121"/>
    </source>
</evidence>
<feature type="chain" id="PRO_5040969344" description="Phosphatidylcholine transfer protein" evidence="12">
    <location>
        <begin position="21"/>
        <end position="388"/>
    </location>
</feature>
<keyword evidence="7" id="KW-0446">Lipid-binding</keyword>
<evidence type="ECO:0000256" key="12">
    <source>
        <dbReference type="SAM" id="SignalP"/>
    </source>
</evidence>
<dbReference type="InterPro" id="IPR051213">
    <property type="entry name" value="START_lipid_transfer"/>
</dbReference>
<name>A0A9W2ZC58_BIOGL</name>
<accession>A0A9W2ZC58</accession>
<dbReference type="FunFam" id="3.30.530.20:FF:000017">
    <property type="entry name" value="Phosphatidylcholine transfer protein, putative"/>
    <property type="match status" value="1"/>
</dbReference>
<organism evidence="14 15">
    <name type="scientific">Biomphalaria glabrata</name>
    <name type="common">Bloodfluke planorb</name>
    <name type="synonym">Freshwater snail</name>
    <dbReference type="NCBI Taxonomy" id="6526"/>
    <lineage>
        <taxon>Eukaryota</taxon>
        <taxon>Metazoa</taxon>
        <taxon>Spiralia</taxon>
        <taxon>Lophotrochozoa</taxon>
        <taxon>Mollusca</taxon>
        <taxon>Gastropoda</taxon>
        <taxon>Heterobranchia</taxon>
        <taxon>Euthyneura</taxon>
        <taxon>Panpulmonata</taxon>
        <taxon>Hygrophila</taxon>
        <taxon>Lymnaeoidea</taxon>
        <taxon>Planorbidae</taxon>
        <taxon>Biomphalaria</taxon>
    </lineage>
</organism>
<dbReference type="GO" id="GO:0005829">
    <property type="term" value="C:cytosol"/>
    <property type="evidence" value="ECO:0007669"/>
    <property type="project" value="UniProtKB-ARBA"/>
</dbReference>
<evidence type="ECO:0000256" key="1">
    <source>
        <dbReference type="ARBA" id="ARBA00004496"/>
    </source>
</evidence>
<dbReference type="SUPFAM" id="SSF55961">
    <property type="entry name" value="Bet v1-like"/>
    <property type="match status" value="1"/>
</dbReference>
<dbReference type="GO" id="GO:0008289">
    <property type="term" value="F:lipid binding"/>
    <property type="evidence" value="ECO:0007669"/>
    <property type="project" value="UniProtKB-KW"/>
</dbReference>
<evidence type="ECO:0000256" key="8">
    <source>
        <dbReference type="ARBA" id="ARBA00063535"/>
    </source>
</evidence>
<evidence type="ECO:0000256" key="3">
    <source>
        <dbReference type="ARBA" id="ARBA00022490"/>
    </source>
</evidence>
<dbReference type="RefSeq" id="XP_055872528.1">
    <property type="nucleotide sequence ID" value="XM_056016553.1"/>
</dbReference>
<feature type="domain" description="START" evidence="13">
    <location>
        <begin position="173"/>
        <end position="363"/>
    </location>
</feature>
<dbReference type="PANTHER" id="PTHR19308:SF8">
    <property type="entry name" value="STAR-RELATED LIPID TRANSFER PROTEIN 7, MITOCHONDRIAL"/>
    <property type="match status" value="1"/>
</dbReference>
<dbReference type="Pfam" id="PF01852">
    <property type="entry name" value="START"/>
    <property type="match status" value="1"/>
</dbReference>
<sequence length="388" mass="45148">MLSSFCFPMALGSFFSKVTASQMLSTIIRRCVKSSFSGFTDGSAKFLLGQNAQEKMRLLINNIGIKLNLVSFLLTQQCNRVAALRLRRAFQIIVLYQRLYGEQVLMQKIKKNVGIKSKPLLAMLSAAVFQWEKERVTDDEIKKCCEEVQEVNNLIALKNKPNQVTNVSHVTHEDHEWVTVVDRIDFKIWRRAIPDSNLYQYRVFGKYNDIPARAFYNTQVDVEYWKDWDKNTIEVSIVDRDNKTESEVIHWIYKFPYPMYPRDYVYVRRCKVDTNAGTMVITARSTEHPSCPQTDACVRVSTYCSQIVIKPFTTFDENGFLYVQTYFDDPQTNFPPMCYNWMASTGVNEFLEKLYRAAKKKHEKSVESAVTHMDKKTGNIYTNIVHHQ</sequence>
<protein>
    <recommendedName>
        <fullName evidence="9">Phosphatidylcholine transfer protein</fullName>
    </recommendedName>
    <alternativeName>
        <fullName evidence="11">START domain-containing protein 2</fullName>
    </alternativeName>
    <alternativeName>
        <fullName evidence="10">StAR-related lipid transfer protein 2</fullName>
    </alternativeName>
</protein>
<evidence type="ECO:0000256" key="5">
    <source>
        <dbReference type="ARBA" id="ARBA00022990"/>
    </source>
</evidence>
<dbReference type="AlphaFoldDB" id="A0A9W2ZC58"/>
<feature type="signal peptide" evidence="12">
    <location>
        <begin position="1"/>
        <end position="20"/>
    </location>
</feature>
<reference evidence="15" key="1">
    <citation type="submission" date="2025-08" db="UniProtKB">
        <authorList>
            <consortium name="RefSeq"/>
        </authorList>
    </citation>
    <scope>IDENTIFICATION</scope>
</reference>
<comment type="subunit">
    <text evidence="8">Interacts with ACOT13/THEM2.</text>
</comment>
<keyword evidence="14" id="KW-1185">Reference proteome</keyword>
<evidence type="ECO:0000256" key="2">
    <source>
        <dbReference type="ARBA" id="ARBA00022448"/>
    </source>
</evidence>
<dbReference type="OMA" id="NQLCERC"/>
<gene>
    <name evidence="15" type="primary">LOC106057767</name>
</gene>
<dbReference type="OrthoDB" id="1295045at2759"/>
<evidence type="ECO:0000256" key="6">
    <source>
        <dbReference type="ARBA" id="ARBA00023055"/>
    </source>
</evidence>
<dbReference type="InterPro" id="IPR002913">
    <property type="entry name" value="START_lipid-bd_dom"/>
</dbReference>
<keyword evidence="4" id="KW-0597">Phosphoprotein</keyword>
<evidence type="ECO:0000313" key="14">
    <source>
        <dbReference type="Proteomes" id="UP001165740"/>
    </source>
</evidence>
<evidence type="ECO:0000313" key="15">
    <source>
        <dbReference type="RefSeq" id="XP_055872528.1"/>
    </source>
</evidence>
<keyword evidence="12" id="KW-0732">Signal</keyword>
<keyword evidence="5" id="KW-0007">Acetylation</keyword>
<dbReference type="Gene3D" id="3.30.530.20">
    <property type="match status" value="1"/>
</dbReference>
<proteinExistence type="predicted"/>
<keyword evidence="6" id="KW-0445">Lipid transport</keyword>
<evidence type="ECO:0000259" key="13">
    <source>
        <dbReference type="PROSITE" id="PS50848"/>
    </source>
</evidence>
<dbReference type="InterPro" id="IPR023393">
    <property type="entry name" value="START-like_dom_sf"/>
</dbReference>
<evidence type="ECO:0000256" key="9">
    <source>
        <dbReference type="ARBA" id="ARBA00069061"/>
    </source>
</evidence>
<dbReference type="GeneID" id="106057767"/>
<evidence type="ECO:0000256" key="10">
    <source>
        <dbReference type="ARBA" id="ARBA00077188"/>
    </source>
</evidence>
<dbReference type="SMART" id="SM00234">
    <property type="entry name" value="START"/>
    <property type="match status" value="1"/>
</dbReference>
<dbReference type="Proteomes" id="UP001165740">
    <property type="component" value="Chromosome 1"/>
</dbReference>
<evidence type="ECO:0000256" key="4">
    <source>
        <dbReference type="ARBA" id="ARBA00022553"/>
    </source>
</evidence>
<keyword evidence="2" id="KW-0813">Transport</keyword>
<dbReference type="PANTHER" id="PTHR19308">
    <property type="entry name" value="PHOSPHATIDYLCHOLINE TRANSFER PROTEIN"/>
    <property type="match status" value="1"/>
</dbReference>
<dbReference type="PROSITE" id="PS50848">
    <property type="entry name" value="START"/>
    <property type="match status" value="1"/>
</dbReference>
<dbReference type="GO" id="GO:0006869">
    <property type="term" value="P:lipid transport"/>
    <property type="evidence" value="ECO:0007669"/>
    <property type="project" value="UniProtKB-KW"/>
</dbReference>
<comment type="subcellular location">
    <subcellularLocation>
        <location evidence="1">Cytoplasm</location>
    </subcellularLocation>
</comment>
<evidence type="ECO:0000256" key="11">
    <source>
        <dbReference type="ARBA" id="ARBA00079049"/>
    </source>
</evidence>
<keyword evidence="3" id="KW-0963">Cytoplasm</keyword>